<evidence type="ECO:0008006" key="8">
    <source>
        <dbReference type="Google" id="ProtNLM"/>
    </source>
</evidence>
<dbReference type="PANTHER" id="PTHR23113:SF368">
    <property type="entry name" value="CELL DIVISION CONTROL PROTEIN 25"/>
    <property type="match status" value="1"/>
</dbReference>
<dbReference type="SMART" id="SM00147">
    <property type="entry name" value="RasGEF"/>
    <property type="match status" value="1"/>
</dbReference>
<protein>
    <recommendedName>
        <fullName evidence="8">Ras GEF</fullName>
    </recommendedName>
</protein>
<dbReference type="PROSITE" id="PS50009">
    <property type="entry name" value="RASGEF_CAT"/>
    <property type="match status" value="1"/>
</dbReference>
<evidence type="ECO:0000256" key="1">
    <source>
        <dbReference type="ARBA" id="ARBA00022658"/>
    </source>
</evidence>
<dbReference type="Pfam" id="PF00618">
    <property type="entry name" value="RasGEF_N"/>
    <property type="match status" value="1"/>
</dbReference>
<proteinExistence type="predicted"/>
<dbReference type="InterPro" id="IPR001895">
    <property type="entry name" value="RASGEF_cat_dom"/>
</dbReference>
<feature type="domain" description="Ras-GEF" evidence="4">
    <location>
        <begin position="540"/>
        <end position="774"/>
    </location>
</feature>
<dbReference type="GO" id="GO:0005886">
    <property type="term" value="C:plasma membrane"/>
    <property type="evidence" value="ECO:0007669"/>
    <property type="project" value="TreeGrafter"/>
</dbReference>
<name>A0A9P7UN64_9AGAR</name>
<feature type="region of interest" description="Disordered" evidence="3">
    <location>
        <begin position="230"/>
        <end position="252"/>
    </location>
</feature>
<dbReference type="Pfam" id="PF00617">
    <property type="entry name" value="RasGEF"/>
    <property type="match status" value="1"/>
</dbReference>
<dbReference type="Proteomes" id="UP001049176">
    <property type="component" value="Chromosome 8"/>
</dbReference>
<dbReference type="PANTHER" id="PTHR23113">
    <property type="entry name" value="GUANINE NUCLEOTIDE EXCHANGE FACTOR"/>
    <property type="match status" value="1"/>
</dbReference>
<evidence type="ECO:0000256" key="3">
    <source>
        <dbReference type="SAM" id="MobiDB-lite"/>
    </source>
</evidence>
<keyword evidence="7" id="KW-1185">Reference proteome</keyword>
<keyword evidence="1 2" id="KW-0344">Guanine-nucleotide releasing factor</keyword>
<dbReference type="KEGG" id="more:E1B28_012370"/>
<dbReference type="RefSeq" id="XP_043004838.1">
    <property type="nucleotide sequence ID" value="XM_043157471.1"/>
</dbReference>
<dbReference type="SUPFAM" id="SSF48366">
    <property type="entry name" value="Ras GEF"/>
    <property type="match status" value="1"/>
</dbReference>
<dbReference type="Gene3D" id="1.10.840.10">
    <property type="entry name" value="Ras guanine-nucleotide exchange factors catalytic domain"/>
    <property type="match status" value="1"/>
</dbReference>
<evidence type="ECO:0000259" key="4">
    <source>
        <dbReference type="PROSITE" id="PS50009"/>
    </source>
</evidence>
<evidence type="ECO:0000313" key="6">
    <source>
        <dbReference type="EMBL" id="KAG7088367.1"/>
    </source>
</evidence>
<reference evidence="6" key="1">
    <citation type="journal article" date="2021" name="Genome Biol. Evol.">
        <title>The assembled and annotated genome of the fairy-ring fungus Marasmius oreades.</title>
        <authorList>
            <person name="Hiltunen M."/>
            <person name="Ament-Velasquez S.L."/>
            <person name="Johannesson H."/>
        </authorList>
    </citation>
    <scope>NUCLEOTIDE SEQUENCE</scope>
    <source>
        <strain evidence="6">03SP1</strain>
    </source>
</reference>
<dbReference type="InterPro" id="IPR036964">
    <property type="entry name" value="RASGEF_cat_dom_sf"/>
</dbReference>
<dbReference type="GeneID" id="66081445"/>
<feature type="compositionally biased region" description="Low complexity" evidence="3">
    <location>
        <begin position="237"/>
        <end position="249"/>
    </location>
</feature>
<feature type="domain" description="N-terminal Ras-GEF" evidence="5">
    <location>
        <begin position="357"/>
        <end position="493"/>
    </location>
</feature>
<evidence type="ECO:0000259" key="5">
    <source>
        <dbReference type="PROSITE" id="PS50212"/>
    </source>
</evidence>
<dbReference type="AlphaFoldDB" id="A0A9P7UN64"/>
<dbReference type="EMBL" id="CM032188">
    <property type="protein sequence ID" value="KAG7088367.1"/>
    <property type="molecule type" value="Genomic_DNA"/>
</dbReference>
<accession>A0A9P7UN64</accession>
<dbReference type="PROSITE" id="PS50212">
    <property type="entry name" value="RASGEF_NTER"/>
    <property type="match status" value="1"/>
</dbReference>
<feature type="region of interest" description="Disordered" evidence="3">
    <location>
        <begin position="162"/>
        <end position="211"/>
    </location>
</feature>
<sequence length="831" mass="94136">MERAGPMLPDRCSHVITDRGSIRSDLSSFSYSPPISAKSRFRLEEGYPSINTTLEHARRLSSSGDSQAMRGLAQVFSQCLSSIIPTMDSLPEEVRTFPDYEMAHYGAVFTNGLLSQHTLHLDEVRCDMVLEIMEMTFYNLKYFLEVAGRLYANHTALPISQPSGKSTDACLEHDEATTSVQPDEQPTEIPSGQHTASTIADDETPIPEDHQVTTTPESFISELPTINSETDTLAGPSSIESQSLQSSTSKRPWELKGSKFVQRVLRLRPSLGSRVFSARSKSATTLVGSVDQLFEHSTDAAKQRTIEGYMRRHKALPDIPYILRQSAVYFLPDPLHPEVDVDMPELNGETVAVRLSPQGEIKSASLTALIRMVTSKDVIKNPKISQLFFCSLGYLISPQDAIAKLAERFNEHPPSELTVAQLRVWTREELTVRIRVGHVVALWLEQYWDAEIFDLSVLIELEQFALTDLLGRIPDSLFSKIILFLEDVICGRASRRDWRKRFIDRVSERTAVLHSTGFESTLLQENGFSFQLSHFFVSQGIEEFSRNLTRALHDMHCTYEPSSAVRCWFLGNRESEVHSKLQSIIHRERSLYLWVTREILNQESKEARVDAIEFWVRVAWECVSLHNFSCASAIHGALVSPPIYRLKETLMAINVEDKKHFKTLDEYFSGFDNYGRYRQAIDDLKDKPQQSYIPLLAPLIRDMEIVKAVKPTVSLPQGNDGINLAAAAIIQHTLSVLENGRSPYKFERTPLIAKWQREQLLDPRYARENDQVVNAQFDQLSTKCEAKCVGLAHIDAWAKLFQDGSIRDLDQLDQSVDVKKPSILSRFLKKP</sequence>
<evidence type="ECO:0000313" key="7">
    <source>
        <dbReference type="Proteomes" id="UP001049176"/>
    </source>
</evidence>
<organism evidence="6 7">
    <name type="scientific">Marasmius oreades</name>
    <name type="common">fairy-ring Marasmius</name>
    <dbReference type="NCBI Taxonomy" id="181124"/>
    <lineage>
        <taxon>Eukaryota</taxon>
        <taxon>Fungi</taxon>
        <taxon>Dikarya</taxon>
        <taxon>Basidiomycota</taxon>
        <taxon>Agaricomycotina</taxon>
        <taxon>Agaricomycetes</taxon>
        <taxon>Agaricomycetidae</taxon>
        <taxon>Agaricales</taxon>
        <taxon>Marasmiineae</taxon>
        <taxon>Marasmiaceae</taxon>
        <taxon>Marasmius</taxon>
    </lineage>
</organism>
<dbReference type="InterPro" id="IPR023578">
    <property type="entry name" value="Ras_GEF_dom_sf"/>
</dbReference>
<gene>
    <name evidence="6" type="ORF">E1B28_012370</name>
</gene>
<dbReference type="InterPro" id="IPR008937">
    <property type="entry name" value="Ras-like_GEF"/>
</dbReference>
<dbReference type="OrthoDB" id="546434at2759"/>
<comment type="caution">
    <text evidence="6">The sequence shown here is derived from an EMBL/GenBank/DDBJ whole genome shotgun (WGS) entry which is preliminary data.</text>
</comment>
<dbReference type="GO" id="GO:0007265">
    <property type="term" value="P:Ras protein signal transduction"/>
    <property type="evidence" value="ECO:0007669"/>
    <property type="project" value="TreeGrafter"/>
</dbReference>
<dbReference type="GO" id="GO:0005085">
    <property type="term" value="F:guanyl-nucleotide exchange factor activity"/>
    <property type="evidence" value="ECO:0007669"/>
    <property type="project" value="UniProtKB-KW"/>
</dbReference>
<evidence type="ECO:0000256" key="2">
    <source>
        <dbReference type="PROSITE-ProRule" id="PRU00168"/>
    </source>
</evidence>
<dbReference type="Gene3D" id="1.20.870.10">
    <property type="entry name" value="Son of sevenless (SoS) protein Chain: S domain 1"/>
    <property type="match status" value="1"/>
</dbReference>
<feature type="compositionally biased region" description="Polar residues" evidence="3">
    <location>
        <begin position="177"/>
        <end position="198"/>
    </location>
</feature>
<dbReference type="InterPro" id="IPR000651">
    <property type="entry name" value="Ras-like_Gua-exchang_fac_N"/>
</dbReference>